<reference evidence="7 8" key="1">
    <citation type="submission" date="2018-06" db="EMBL/GenBank/DDBJ databases">
        <authorList>
            <consortium name="Pathogen Informatics"/>
            <person name="Doyle S."/>
        </authorList>
    </citation>
    <scope>NUCLEOTIDE SEQUENCE [LARGE SCALE GENOMIC DNA]</scope>
    <source>
        <strain evidence="3 7">NCTC7295</strain>
        <strain evidence="4 10">NCTC7303</strain>
        <strain evidence="5 9">NCTC7304</strain>
        <strain evidence="6 8">NCTC8297</strain>
    </source>
</reference>
<evidence type="ECO:0000313" key="3">
    <source>
        <dbReference type="EMBL" id="SUG14483.1"/>
    </source>
</evidence>
<feature type="domain" description="dATP/dGTP diphosphohydrolase MazZ" evidence="2">
    <location>
        <begin position="1"/>
        <end position="28"/>
    </location>
</feature>
<evidence type="ECO:0000313" key="7">
    <source>
        <dbReference type="Proteomes" id="UP000254124"/>
    </source>
</evidence>
<evidence type="ECO:0000313" key="5">
    <source>
        <dbReference type="EMBL" id="SUG32687.1"/>
    </source>
</evidence>
<name>A0A379S0Z0_SALER</name>
<dbReference type="Proteomes" id="UP000255443">
    <property type="component" value="Unassembled WGS sequence"/>
</dbReference>
<evidence type="ECO:0000313" key="8">
    <source>
        <dbReference type="Proteomes" id="UP000254741"/>
    </source>
</evidence>
<accession>A0A379S0Z0</accession>
<feature type="compositionally biased region" description="Basic and acidic residues" evidence="1">
    <location>
        <begin position="1"/>
        <end position="27"/>
    </location>
</feature>
<dbReference type="InterPro" id="IPR007538">
    <property type="entry name" value="dATP/dGTP_dipphydrolase_MazZ"/>
</dbReference>
<evidence type="ECO:0000313" key="4">
    <source>
        <dbReference type="EMBL" id="SUG29910.1"/>
    </source>
</evidence>
<dbReference type="EMBL" id="UGXD01000002">
    <property type="protein sequence ID" value="SUG32687.1"/>
    <property type="molecule type" value="Genomic_DNA"/>
</dbReference>
<dbReference type="EMBL" id="UGXG01000002">
    <property type="protein sequence ID" value="SUG47176.1"/>
    <property type="molecule type" value="Genomic_DNA"/>
</dbReference>
<evidence type="ECO:0000259" key="2">
    <source>
        <dbReference type="Pfam" id="PF04447"/>
    </source>
</evidence>
<dbReference type="Pfam" id="PF04447">
    <property type="entry name" value="dATP-dGTP_PPHyd"/>
    <property type="match status" value="1"/>
</dbReference>
<feature type="compositionally biased region" description="Low complexity" evidence="1">
    <location>
        <begin position="28"/>
        <end position="40"/>
    </location>
</feature>
<evidence type="ECO:0000313" key="10">
    <source>
        <dbReference type="Proteomes" id="UP000255443"/>
    </source>
</evidence>
<sequence length="40" mass="4391">MIEKLAINKERQWPEPKDGEPKLRIKDAGSAGSGSARRGL</sequence>
<feature type="region of interest" description="Disordered" evidence="1">
    <location>
        <begin position="1"/>
        <end position="40"/>
    </location>
</feature>
<gene>
    <name evidence="3" type="primary">STY1027</name>
    <name evidence="3" type="ORF">NCTC7295_02114</name>
    <name evidence="4" type="ORF">NCTC7303_02103</name>
    <name evidence="5" type="ORF">NCTC7304_02132</name>
    <name evidence="6" type="ORF">NCTC8297_02430</name>
</gene>
<dbReference type="Proteomes" id="UP000254124">
    <property type="component" value="Unassembled WGS sequence"/>
</dbReference>
<dbReference type="Proteomes" id="UP000254741">
    <property type="component" value="Unassembled WGS sequence"/>
</dbReference>
<evidence type="ECO:0000256" key="1">
    <source>
        <dbReference type="SAM" id="MobiDB-lite"/>
    </source>
</evidence>
<dbReference type="AlphaFoldDB" id="A0A379S0Z0"/>
<proteinExistence type="predicted"/>
<evidence type="ECO:0000313" key="6">
    <source>
        <dbReference type="EMBL" id="SUG47176.1"/>
    </source>
</evidence>
<dbReference type="Proteomes" id="UP000254762">
    <property type="component" value="Unassembled WGS sequence"/>
</dbReference>
<dbReference type="EMBL" id="UGWZ01000001">
    <property type="protein sequence ID" value="SUG14483.1"/>
    <property type="molecule type" value="Genomic_DNA"/>
</dbReference>
<dbReference type="EMBL" id="UGXC01000002">
    <property type="protein sequence ID" value="SUG29910.1"/>
    <property type="molecule type" value="Genomic_DNA"/>
</dbReference>
<protein>
    <submittedName>
        <fullName evidence="3">Hypothetical bacteriophage protein</fullName>
    </submittedName>
</protein>
<organism evidence="3 7">
    <name type="scientific">Salmonella enterica subsp. arizonae</name>
    <dbReference type="NCBI Taxonomy" id="59203"/>
    <lineage>
        <taxon>Bacteria</taxon>
        <taxon>Pseudomonadati</taxon>
        <taxon>Pseudomonadota</taxon>
        <taxon>Gammaproteobacteria</taxon>
        <taxon>Enterobacterales</taxon>
        <taxon>Enterobacteriaceae</taxon>
        <taxon>Salmonella</taxon>
    </lineage>
</organism>
<evidence type="ECO:0000313" key="9">
    <source>
        <dbReference type="Proteomes" id="UP000254762"/>
    </source>
</evidence>